<evidence type="ECO:0000313" key="8">
    <source>
        <dbReference type="EMBL" id="KAK8029189.1"/>
    </source>
</evidence>
<evidence type="ECO:0000256" key="3">
    <source>
        <dbReference type="ARBA" id="ARBA00022806"/>
    </source>
</evidence>
<dbReference type="InterPro" id="IPR049730">
    <property type="entry name" value="SNF2/RAD54-like_C"/>
</dbReference>
<dbReference type="PROSITE" id="PS51194">
    <property type="entry name" value="HELICASE_CTER"/>
    <property type="match status" value="1"/>
</dbReference>
<sequence length="1029" mass="116934">MDSTEDDPLDYLPDHRSPDRVIDPMVPGDSISQTEHADSALEAKRRDRQGSMFVPERTTTSPEPDQARIKQEPDTDGGLESRIEAEEPIDDRNLQEASTMAPHDENSEGDPPTSSNDNGESESFWAVETREKNPATSNHPKQGSDAQNIAEFNLLTEALEVWSSQKTKHEAQLKQNPGNLVDMKMLELCEAQIQETRDKLRDVETGMQTEDLNKEASSDAVSSDKAKPPPRRRGKAPKTIQEYHERENAKIEPKRNILFEKPSTDHPAKRRKTKKGPPKITQRFKDLVSNHSSDDSIDAPETQQSTSESHGLPDDTEKDEQTKIREEKKMKKDIGLLRAAERSFKGKCRAVDESKFPVTRWEIDGVKSRLTHHQLLGCQWMLGKEHGKDRGGINADDMGVGKTLQALVCIALNGPKSDDPKPTLIVVPASAVSQWMDEIPKHLDYDKNFTFTHFQAKKGENQNTLERMNIISEVERTYRTTKVQHGTDSPGDSGEEVGSQSDKHSGVLFRMKFFRVILDEAHSIKNRNSGTFTACRALDAKHRWALTATPLQNKVEEIWPYLAFLQVPWLPSRQDLKQRLNNLEDPDNDKWLTTMLDAIMLQRKQSCEIAGQKAWDAKGKHTLHIWIDQTEEERVIYRYIDMRFRQIALQLQDQMKQEGKSGNVNLLLTLLMYLRQATAHLFLLESAMKSKMCGEDIRNLQEKVKGLEKTPLLQQLERYHNEGPGRQLNTDALLGMMLAEKNDPICHLCGFQLTDPRQNKGEDQAKSDQPSAKDMAVLAKYGLTPEKAASYNLLEQKRKRRNDLRHCTKRGKDDKKLGNDYLDVQPRAKADDDMFLNALDNNYPEPLTTSAKTTKAISIVLEWQEEAPDDKIIIFTQFVQLGQILGRMLQAKGIHFLYFFGELSKKMKDAAIAKFNKAKGIKVMIVSLKCGGTALNLQCANRVIMVDPWWNESIENQAVGRVFRMGQTKDTYIRHIMVNDTVDRRIFDMQISKREDIGHAMNCQDYLRMLGSAAEDEDDNPTIVADTDT</sequence>
<dbReference type="CDD" id="cd18008">
    <property type="entry name" value="DEXDc_SHPRH-like"/>
    <property type="match status" value="1"/>
</dbReference>
<dbReference type="InterPro" id="IPR001650">
    <property type="entry name" value="Helicase_C-like"/>
</dbReference>
<proteinExistence type="predicted"/>
<feature type="compositionally biased region" description="Polar residues" evidence="5">
    <location>
        <begin position="134"/>
        <end position="147"/>
    </location>
</feature>
<dbReference type="SUPFAM" id="SSF52540">
    <property type="entry name" value="P-loop containing nucleoside triphosphate hydrolases"/>
    <property type="match status" value="2"/>
</dbReference>
<name>A0ABR1SDA9_9PEZI</name>
<dbReference type="Proteomes" id="UP001396898">
    <property type="component" value="Unassembled WGS sequence"/>
</dbReference>
<dbReference type="Pfam" id="PF00271">
    <property type="entry name" value="Helicase_C"/>
    <property type="match status" value="1"/>
</dbReference>
<dbReference type="PANTHER" id="PTHR45626:SF17">
    <property type="entry name" value="HELICASE-LIKE TRANSCRIPTION FACTOR"/>
    <property type="match status" value="1"/>
</dbReference>
<dbReference type="CDD" id="cd18793">
    <property type="entry name" value="SF2_C_SNF"/>
    <property type="match status" value="1"/>
</dbReference>
<feature type="region of interest" description="Disordered" evidence="5">
    <location>
        <begin position="199"/>
        <end position="329"/>
    </location>
</feature>
<feature type="compositionally biased region" description="Basic and acidic residues" evidence="5">
    <location>
        <begin position="283"/>
        <end position="294"/>
    </location>
</feature>
<organism evidence="8 9">
    <name type="scientific">Apiospora marii</name>
    <dbReference type="NCBI Taxonomy" id="335849"/>
    <lineage>
        <taxon>Eukaryota</taxon>
        <taxon>Fungi</taxon>
        <taxon>Dikarya</taxon>
        <taxon>Ascomycota</taxon>
        <taxon>Pezizomycotina</taxon>
        <taxon>Sordariomycetes</taxon>
        <taxon>Xylariomycetidae</taxon>
        <taxon>Amphisphaeriales</taxon>
        <taxon>Apiosporaceae</taxon>
        <taxon>Apiospora</taxon>
    </lineage>
</organism>
<dbReference type="InterPro" id="IPR027417">
    <property type="entry name" value="P-loop_NTPase"/>
</dbReference>
<feature type="region of interest" description="Disordered" evidence="5">
    <location>
        <begin position="1"/>
        <end position="149"/>
    </location>
</feature>
<keyword evidence="2" id="KW-0378">Hydrolase</keyword>
<evidence type="ECO:0000256" key="1">
    <source>
        <dbReference type="ARBA" id="ARBA00022741"/>
    </source>
</evidence>
<evidence type="ECO:0000256" key="2">
    <source>
        <dbReference type="ARBA" id="ARBA00022801"/>
    </source>
</evidence>
<dbReference type="InterPro" id="IPR014001">
    <property type="entry name" value="Helicase_ATP-bd"/>
</dbReference>
<dbReference type="Gene3D" id="3.40.50.10810">
    <property type="entry name" value="Tandem AAA-ATPase domain"/>
    <property type="match status" value="1"/>
</dbReference>
<feature type="compositionally biased region" description="Basic and acidic residues" evidence="5">
    <location>
        <begin position="12"/>
        <end position="22"/>
    </location>
</feature>
<comment type="caution">
    <text evidence="8">The sequence shown here is derived from an EMBL/GenBank/DDBJ whole genome shotgun (WGS) entry which is preliminary data.</text>
</comment>
<feature type="domain" description="Helicase ATP-binding" evidence="6">
    <location>
        <begin position="383"/>
        <end position="568"/>
    </location>
</feature>
<feature type="domain" description="Helicase C-terminal" evidence="7">
    <location>
        <begin position="855"/>
        <end position="1011"/>
    </location>
</feature>
<evidence type="ECO:0000256" key="4">
    <source>
        <dbReference type="ARBA" id="ARBA00022840"/>
    </source>
</evidence>
<feature type="compositionally biased region" description="Basic and acidic residues" evidence="5">
    <location>
        <begin position="65"/>
        <end position="94"/>
    </location>
</feature>
<accession>A0ABR1SDA9</accession>
<feature type="region of interest" description="Disordered" evidence="5">
    <location>
        <begin position="481"/>
        <end position="502"/>
    </location>
</feature>
<feature type="compositionally biased region" description="Basic and acidic residues" evidence="5">
    <location>
        <begin position="241"/>
        <end position="267"/>
    </location>
</feature>
<dbReference type="InterPro" id="IPR050628">
    <property type="entry name" value="SNF2_RAD54_helicase_TF"/>
</dbReference>
<dbReference type="EMBL" id="JAQQWI010000007">
    <property type="protein sequence ID" value="KAK8029189.1"/>
    <property type="molecule type" value="Genomic_DNA"/>
</dbReference>
<dbReference type="SMART" id="SM00487">
    <property type="entry name" value="DEXDc"/>
    <property type="match status" value="1"/>
</dbReference>
<feature type="compositionally biased region" description="Basic residues" evidence="5">
    <location>
        <begin position="268"/>
        <end position="277"/>
    </location>
</feature>
<evidence type="ECO:0000313" key="9">
    <source>
        <dbReference type="Proteomes" id="UP001396898"/>
    </source>
</evidence>
<gene>
    <name evidence="8" type="ORF">PG991_006245</name>
</gene>
<dbReference type="InterPro" id="IPR038718">
    <property type="entry name" value="SNF2-like_sf"/>
</dbReference>
<feature type="compositionally biased region" description="Basic and acidic residues" evidence="5">
    <location>
        <begin position="311"/>
        <end position="329"/>
    </location>
</feature>
<evidence type="ECO:0000256" key="5">
    <source>
        <dbReference type="SAM" id="MobiDB-lite"/>
    </source>
</evidence>
<protein>
    <submittedName>
        <fullName evidence="8">Uncharacterized protein</fullName>
    </submittedName>
</protein>
<feature type="compositionally biased region" description="Basic and acidic residues" evidence="5">
    <location>
        <begin position="211"/>
        <end position="227"/>
    </location>
</feature>
<dbReference type="Gene3D" id="3.40.50.300">
    <property type="entry name" value="P-loop containing nucleotide triphosphate hydrolases"/>
    <property type="match status" value="1"/>
</dbReference>
<feature type="compositionally biased region" description="Basic and acidic residues" evidence="5">
    <location>
        <begin position="35"/>
        <end position="49"/>
    </location>
</feature>
<reference evidence="8 9" key="1">
    <citation type="submission" date="2023-01" db="EMBL/GenBank/DDBJ databases">
        <title>Analysis of 21 Apiospora genomes using comparative genomics revels a genus with tremendous synthesis potential of carbohydrate active enzymes and secondary metabolites.</title>
        <authorList>
            <person name="Sorensen T."/>
        </authorList>
    </citation>
    <scope>NUCLEOTIDE SEQUENCE [LARGE SCALE GENOMIC DNA]</scope>
    <source>
        <strain evidence="8 9">CBS 20057</strain>
    </source>
</reference>
<keyword evidence="4" id="KW-0067">ATP-binding</keyword>
<dbReference type="PROSITE" id="PS51192">
    <property type="entry name" value="HELICASE_ATP_BIND_1"/>
    <property type="match status" value="1"/>
</dbReference>
<evidence type="ECO:0000259" key="6">
    <source>
        <dbReference type="PROSITE" id="PS51192"/>
    </source>
</evidence>
<keyword evidence="9" id="KW-1185">Reference proteome</keyword>
<dbReference type="InterPro" id="IPR000330">
    <property type="entry name" value="SNF2_N"/>
</dbReference>
<keyword evidence="1" id="KW-0547">Nucleotide-binding</keyword>
<dbReference type="PANTHER" id="PTHR45626">
    <property type="entry name" value="TRANSCRIPTION TERMINATION FACTOR 2-RELATED"/>
    <property type="match status" value="1"/>
</dbReference>
<dbReference type="Pfam" id="PF00176">
    <property type="entry name" value="SNF2-rel_dom"/>
    <property type="match status" value="1"/>
</dbReference>
<evidence type="ECO:0000259" key="7">
    <source>
        <dbReference type="PROSITE" id="PS51194"/>
    </source>
</evidence>
<dbReference type="SMART" id="SM00490">
    <property type="entry name" value="HELICc"/>
    <property type="match status" value="1"/>
</dbReference>
<keyword evidence="3" id="KW-0347">Helicase</keyword>